<dbReference type="SUPFAM" id="SSF102114">
    <property type="entry name" value="Radical SAM enzymes"/>
    <property type="match status" value="1"/>
</dbReference>
<dbReference type="SFLD" id="SFLDG01067">
    <property type="entry name" value="SPASM/twitch_domain_containing"/>
    <property type="match status" value="1"/>
</dbReference>
<reference evidence="7 8" key="1">
    <citation type="submission" date="2020-08" db="EMBL/GenBank/DDBJ databases">
        <title>Genomic Encyclopedia of Type Strains, Phase IV (KMG-V): Genome sequencing to study the core and pangenomes of soil and plant-associated prokaryotes.</title>
        <authorList>
            <person name="Whitman W."/>
        </authorList>
    </citation>
    <scope>NUCLEOTIDE SEQUENCE [LARGE SCALE GENOMIC DNA]</scope>
    <source>
        <strain evidence="7 8">X5P3</strain>
    </source>
</reference>
<dbReference type="InterPro" id="IPR008792">
    <property type="entry name" value="PQQD"/>
</dbReference>
<keyword evidence="4" id="KW-0408">Iron</keyword>
<dbReference type="PANTHER" id="PTHR11228:SF7">
    <property type="entry name" value="PQQA PEPTIDE CYCLASE"/>
    <property type="match status" value="1"/>
</dbReference>
<gene>
    <name evidence="7" type="ORF">HDF15_000584</name>
</gene>
<evidence type="ECO:0000259" key="6">
    <source>
        <dbReference type="PROSITE" id="PS51918"/>
    </source>
</evidence>
<dbReference type="InterPro" id="IPR023885">
    <property type="entry name" value="4Fe4S-binding_SPASM_dom"/>
</dbReference>
<evidence type="ECO:0000256" key="1">
    <source>
        <dbReference type="ARBA" id="ARBA00001966"/>
    </source>
</evidence>
<dbReference type="InterPro" id="IPR007197">
    <property type="entry name" value="rSAM"/>
</dbReference>
<accession>A0A7W7ZLR8</accession>
<organism evidence="7 8">
    <name type="scientific">Granulicella mallensis</name>
    <dbReference type="NCBI Taxonomy" id="940614"/>
    <lineage>
        <taxon>Bacteria</taxon>
        <taxon>Pseudomonadati</taxon>
        <taxon>Acidobacteriota</taxon>
        <taxon>Terriglobia</taxon>
        <taxon>Terriglobales</taxon>
        <taxon>Acidobacteriaceae</taxon>
        <taxon>Granulicella</taxon>
    </lineage>
</organism>
<dbReference type="AlphaFoldDB" id="A0A7W7ZLR8"/>
<dbReference type="PROSITE" id="PS51918">
    <property type="entry name" value="RADICAL_SAM"/>
    <property type="match status" value="1"/>
</dbReference>
<dbReference type="InterPro" id="IPR041881">
    <property type="entry name" value="PqqD_sf"/>
</dbReference>
<evidence type="ECO:0000256" key="5">
    <source>
        <dbReference type="ARBA" id="ARBA00023014"/>
    </source>
</evidence>
<dbReference type="Proteomes" id="UP000584867">
    <property type="component" value="Unassembled WGS sequence"/>
</dbReference>
<dbReference type="EMBL" id="JACHIO010000002">
    <property type="protein sequence ID" value="MBB5062257.1"/>
    <property type="molecule type" value="Genomic_DNA"/>
</dbReference>
<evidence type="ECO:0000256" key="2">
    <source>
        <dbReference type="ARBA" id="ARBA00022691"/>
    </source>
</evidence>
<dbReference type="Pfam" id="PF04055">
    <property type="entry name" value="Radical_SAM"/>
    <property type="match status" value="1"/>
</dbReference>
<dbReference type="GO" id="GO:0051536">
    <property type="term" value="F:iron-sulfur cluster binding"/>
    <property type="evidence" value="ECO:0007669"/>
    <property type="project" value="UniProtKB-KW"/>
</dbReference>
<keyword evidence="2" id="KW-0949">S-adenosyl-L-methionine</keyword>
<dbReference type="Pfam" id="PF05402">
    <property type="entry name" value="PqqD"/>
    <property type="match status" value="1"/>
</dbReference>
<protein>
    <submittedName>
        <fullName evidence="7">Radical SAM protein with 4Fe4S-binding SPASM domain</fullName>
    </submittedName>
</protein>
<dbReference type="GO" id="GO:0003824">
    <property type="term" value="F:catalytic activity"/>
    <property type="evidence" value="ECO:0007669"/>
    <property type="project" value="InterPro"/>
</dbReference>
<dbReference type="SFLD" id="SFLDS00029">
    <property type="entry name" value="Radical_SAM"/>
    <property type="match status" value="1"/>
</dbReference>
<sequence length="474" mass="51793">MLTQAVTLRDKVGTRQIGAHLCLINQRSQQAWVFSGVSSQLWDELRAGRTPEEIALSLAARVKVPLAKAEAAVQDFLENLWGHGFVTLEERSGEAPASAEEPFNSHGRLWNICFDNHVLFRTWIDLLIPCNLRCQHCYLDFSKTDVMPFADVCSYLDQLAEHGCPEVVLTGGEIFLRRDIMDIIAYTQEKGFLFELFTNGNFITASVADQLAKYHIGAVQISVYGTSAAVHEAITRKPGTFEKSIRAAKLLIERGIPVRLVNVVQAVNYEDAFGFPAFAHSIGADYDIDGTLMPNRNGSQEPLKLGISVAQMAALHTAGVTKPPNPQVQCTAARGKGRITSHGDIYPCNVINNASLGNLRTTSLEDIWASPWRNELRESIVNYKPTRCGSCSNDPDCVPCAATRGFNQEHHEEAPVSEACMITTADLLYRGRAMAPDSPVARVAASMGSDPYAQNAGNLIHGGLVQIQAIAAAR</sequence>
<keyword evidence="5" id="KW-0411">Iron-sulfur</keyword>
<dbReference type="InterPro" id="IPR058240">
    <property type="entry name" value="rSAM_sf"/>
</dbReference>
<dbReference type="CDD" id="cd01335">
    <property type="entry name" value="Radical_SAM"/>
    <property type="match status" value="1"/>
</dbReference>
<name>A0A7W7ZLR8_9BACT</name>
<dbReference type="Pfam" id="PF13186">
    <property type="entry name" value="SPASM"/>
    <property type="match status" value="1"/>
</dbReference>
<dbReference type="CDD" id="cd21109">
    <property type="entry name" value="SPASM"/>
    <property type="match status" value="1"/>
</dbReference>
<feature type="domain" description="Radical SAM core" evidence="6">
    <location>
        <begin position="116"/>
        <end position="334"/>
    </location>
</feature>
<evidence type="ECO:0000256" key="3">
    <source>
        <dbReference type="ARBA" id="ARBA00022723"/>
    </source>
</evidence>
<evidence type="ECO:0000313" key="8">
    <source>
        <dbReference type="Proteomes" id="UP000584867"/>
    </source>
</evidence>
<dbReference type="InterPro" id="IPR050377">
    <property type="entry name" value="Radical_SAM_PqqE_MftC-like"/>
</dbReference>
<dbReference type="GO" id="GO:0046872">
    <property type="term" value="F:metal ion binding"/>
    <property type="evidence" value="ECO:0007669"/>
    <property type="project" value="UniProtKB-KW"/>
</dbReference>
<dbReference type="RefSeq" id="WP_184252747.1">
    <property type="nucleotide sequence ID" value="NZ_JACHIO010000002.1"/>
</dbReference>
<evidence type="ECO:0000256" key="4">
    <source>
        <dbReference type="ARBA" id="ARBA00023004"/>
    </source>
</evidence>
<comment type="cofactor">
    <cofactor evidence="1">
        <name>[4Fe-4S] cluster</name>
        <dbReference type="ChEBI" id="CHEBI:49883"/>
    </cofactor>
</comment>
<dbReference type="Gene3D" id="3.20.20.70">
    <property type="entry name" value="Aldolase class I"/>
    <property type="match status" value="1"/>
</dbReference>
<dbReference type="Gene3D" id="1.10.10.1150">
    <property type="entry name" value="Coenzyme PQQ synthesis protein D (PqqD)"/>
    <property type="match status" value="1"/>
</dbReference>
<dbReference type="SFLD" id="SFLDG01386">
    <property type="entry name" value="main_SPASM_domain-containing"/>
    <property type="match status" value="1"/>
</dbReference>
<evidence type="ECO:0000313" key="7">
    <source>
        <dbReference type="EMBL" id="MBB5062257.1"/>
    </source>
</evidence>
<comment type="caution">
    <text evidence="7">The sequence shown here is derived from an EMBL/GenBank/DDBJ whole genome shotgun (WGS) entry which is preliminary data.</text>
</comment>
<dbReference type="PANTHER" id="PTHR11228">
    <property type="entry name" value="RADICAL SAM DOMAIN PROTEIN"/>
    <property type="match status" value="1"/>
</dbReference>
<dbReference type="NCBIfam" id="TIGR04085">
    <property type="entry name" value="rSAM_more_4Fe4S"/>
    <property type="match status" value="1"/>
</dbReference>
<keyword evidence="3" id="KW-0479">Metal-binding</keyword>
<proteinExistence type="predicted"/>
<dbReference type="InterPro" id="IPR013785">
    <property type="entry name" value="Aldolase_TIM"/>
</dbReference>